<dbReference type="Proteomes" id="UP001157418">
    <property type="component" value="Unassembled WGS sequence"/>
</dbReference>
<organism evidence="2 3">
    <name type="scientific">Lactuca virosa</name>
    <dbReference type="NCBI Taxonomy" id="75947"/>
    <lineage>
        <taxon>Eukaryota</taxon>
        <taxon>Viridiplantae</taxon>
        <taxon>Streptophyta</taxon>
        <taxon>Embryophyta</taxon>
        <taxon>Tracheophyta</taxon>
        <taxon>Spermatophyta</taxon>
        <taxon>Magnoliopsida</taxon>
        <taxon>eudicotyledons</taxon>
        <taxon>Gunneridae</taxon>
        <taxon>Pentapetalae</taxon>
        <taxon>asterids</taxon>
        <taxon>campanulids</taxon>
        <taxon>Asterales</taxon>
        <taxon>Asteraceae</taxon>
        <taxon>Cichorioideae</taxon>
        <taxon>Cichorieae</taxon>
        <taxon>Lactucinae</taxon>
        <taxon>Lactuca</taxon>
    </lineage>
</organism>
<reference evidence="2 3" key="1">
    <citation type="submission" date="2022-01" db="EMBL/GenBank/DDBJ databases">
        <authorList>
            <person name="Xiong W."/>
            <person name="Schranz E."/>
        </authorList>
    </citation>
    <scope>NUCLEOTIDE SEQUENCE [LARGE SCALE GENOMIC DNA]</scope>
</reference>
<evidence type="ECO:0000313" key="1">
    <source>
        <dbReference type="EMBL" id="CAH1419294.1"/>
    </source>
</evidence>
<evidence type="ECO:0000313" key="3">
    <source>
        <dbReference type="Proteomes" id="UP001157418"/>
    </source>
</evidence>
<protein>
    <submittedName>
        <fullName evidence="2">Uncharacterized protein</fullName>
    </submittedName>
</protein>
<dbReference type="AlphaFoldDB" id="A0AAU9NXI2"/>
<accession>A0AAU9NXI2</accession>
<proteinExistence type="predicted"/>
<name>A0AAU9NXI2_9ASTR</name>
<dbReference type="EMBL" id="CAKMRJ010005412">
    <property type="protein sequence ID" value="CAH1442519.1"/>
    <property type="molecule type" value="Genomic_DNA"/>
</dbReference>
<gene>
    <name evidence="2" type="ORF">LVIROSA_LOCUS28500</name>
    <name evidence="1" type="ORF">LVIROSA_LOCUS6835</name>
</gene>
<comment type="caution">
    <text evidence="2">The sequence shown here is derived from an EMBL/GenBank/DDBJ whole genome shotgun (WGS) entry which is preliminary data.</text>
</comment>
<sequence>MVLKREEWTETMQRKLSSCLPCHLLLSSLYLKSIGSIHFGQDITKLARQIPRDSLRTIKQSFLMHLIRVV</sequence>
<dbReference type="EMBL" id="CAKMRJ010000247">
    <property type="protein sequence ID" value="CAH1419294.1"/>
    <property type="molecule type" value="Genomic_DNA"/>
</dbReference>
<keyword evidence="3" id="KW-1185">Reference proteome</keyword>
<evidence type="ECO:0000313" key="2">
    <source>
        <dbReference type="EMBL" id="CAH1442519.1"/>
    </source>
</evidence>